<dbReference type="CDD" id="cd04301">
    <property type="entry name" value="NAT_SF"/>
    <property type="match status" value="1"/>
</dbReference>
<dbReference type="Gene3D" id="3.40.630.30">
    <property type="match status" value="1"/>
</dbReference>
<evidence type="ECO:0000313" key="5">
    <source>
        <dbReference type="Proteomes" id="UP000570493"/>
    </source>
</evidence>
<dbReference type="GO" id="GO:0016747">
    <property type="term" value="F:acyltransferase activity, transferring groups other than amino-acyl groups"/>
    <property type="evidence" value="ECO:0007669"/>
    <property type="project" value="InterPro"/>
</dbReference>
<dbReference type="PANTHER" id="PTHR43800:SF1">
    <property type="entry name" value="PEPTIDYL-LYSINE N-ACETYLTRANSFERASE YJAB"/>
    <property type="match status" value="1"/>
</dbReference>
<dbReference type="EMBL" id="JABBMT010000028">
    <property type="protein sequence ID" value="NMM42111.1"/>
    <property type="molecule type" value="Genomic_DNA"/>
</dbReference>
<evidence type="ECO:0000259" key="3">
    <source>
        <dbReference type="PROSITE" id="PS51186"/>
    </source>
</evidence>
<comment type="caution">
    <text evidence="4">The sequence shown here is derived from an EMBL/GenBank/DDBJ whole genome shotgun (WGS) entry which is preliminary data.</text>
</comment>
<keyword evidence="1" id="KW-0808">Transferase</keyword>
<dbReference type="InterPro" id="IPR016181">
    <property type="entry name" value="Acyl_CoA_acyltransferase"/>
</dbReference>
<feature type="domain" description="N-acetyltransferase" evidence="3">
    <location>
        <begin position="3"/>
        <end position="154"/>
    </location>
</feature>
<organism evidence="4 5">
    <name type="scientific">Pseudoalteromonas arctica</name>
    <dbReference type="NCBI Taxonomy" id="394751"/>
    <lineage>
        <taxon>Bacteria</taxon>
        <taxon>Pseudomonadati</taxon>
        <taxon>Pseudomonadota</taxon>
        <taxon>Gammaproteobacteria</taxon>
        <taxon>Alteromonadales</taxon>
        <taxon>Pseudoalteromonadaceae</taxon>
        <taxon>Pseudoalteromonas</taxon>
    </lineage>
</organism>
<dbReference type="Pfam" id="PF13673">
    <property type="entry name" value="Acetyltransf_10"/>
    <property type="match status" value="1"/>
</dbReference>
<reference evidence="4" key="1">
    <citation type="submission" date="2020-04" db="EMBL/GenBank/DDBJ databases">
        <title>Genome Sequencing for Pseudoaltermonas arctica.</title>
        <authorList>
            <person name="Elkins N.S."/>
        </authorList>
    </citation>
    <scope>NUCLEOTIDE SEQUENCE [LARGE SCALE GENOMIC DNA]</scope>
    <source>
        <strain evidence="4">NEC-BIFX-2020_0012</strain>
    </source>
</reference>
<name>A0A7Y0HBX3_9GAMM</name>
<gene>
    <name evidence="4" type="ORF">HHO47_15105</name>
</gene>
<dbReference type="RefSeq" id="WP_169021047.1">
    <property type="nucleotide sequence ID" value="NZ_JABBMT010000028.1"/>
</dbReference>
<evidence type="ECO:0000256" key="2">
    <source>
        <dbReference type="ARBA" id="ARBA00023315"/>
    </source>
</evidence>
<keyword evidence="5" id="KW-1185">Reference proteome</keyword>
<proteinExistence type="predicted"/>
<dbReference type="SUPFAM" id="SSF55729">
    <property type="entry name" value="Acyl-CoA N-acyltransferases (Nat)"/>
    <property type="match status" value="1"/>
</dbReference>
<dbReference type="PROSITE" id="PS51186">
    <property type="entry name" value="GNAT"/>
    <property type="match status" value="1"/>
</dbReference>
<dbReference type="PANTHER" id="PTHR43800">
    <property type="entry name" value="PEPTIDYL-LYSINE N-ACETYLTRANSFERASE YJAB"/>
    <property type="match status" value="1"/>
</dbReference>
<accession>A0A7Y0HBX3</accession>
<evidence type="ECO:0000256" key="1">
    <source>
        <dbReference type="ARBA" id="ARBA00022679"/>
    </source>
</evidence>
<dbReference type="Proteomes" id="UP000570493">
    <property type="component" value="Unassembled WGS sequence"/>
</dbReference>
<sequence length="162" mass="18160">MFAKLDNTNKALAKHIYTTFQRSYKIESELIGTLNFPPLLRTVTDIQSSQTLFYGFYDDTQLAGVIELAITNEQLEINSLTVDPDHFRKGIADKLIHYALSECVICAAITTALVETAVVNEPAIKLYKKHGFVEFKRWTPEHGIEKLAMVKSRAVPIVGGVM</sequence>
<dbReference type="AlphaFoldDB" id="A0A7Y0HBX3"/>
<protein>
    <submittedName>
        <fullName evidence="4">GNAT family N-acetyltransferase</fullName>
    </submittedName>
</protein>
<keyword evidence="2" id="KW-0012">Acyltransferase</keyword>
<evidence type="ECO:0000313" key="4">
    <source>
        <dbReference type="EMBL" id="NMM42111.1"/>
    </source>
</evidence>
<dbReference type="InterPro" id="IPR000182">
    <property type="entry name" value="GNAT_dom"/>
</dbReference>